<dbReference type="STRING" id="1291734.FD02_GL001440"/>
<keyword evidence="6" id="KW-1185">Reference proteome</keyword>
<evidence type="ECO:0000256" key="3">
    <source>
        <dbReference type="ARBA" id="ARBA00033164"/>
    </source>
</evidence>
<accession>A0A0R1JVE0</accession>
<dbReference type="InterPro" id="IPR020103">
    <property type="entry name" value="PsdUridine_synth_cat_dom_sf"/>
</dbReference>
<dbReference type="GO" id="GO:0140098">
    <property type="term" value="F:catalytic activity, acting on RNA"/>
    <property type="evidence" value="ECO:0007669"/>
    <property type="project" value="UniProtKB-ARBA"/>
</dbReference>
<dbReference type="SUPFAM" id="SSF55120">
    <property type="entry name" value="Pseudouridine synthase"/>
    <property type="match status" value="1"/>
</dbReference>
<evidence type="ECO:0000313" key="5">
    <source>
        <dbReference type="EMBL" id="KRK72468.1"/>
    </source>
</evidence>
<dbReference type="EMBL" id="AZDJ01000022">
    <property type="protein sequence ID" value="KRK72468.1"/>
    <property type="molecule type" value="Genomic_DNA"/>
</dbReference>
<dbReference type="InterPro" id="IPR050188">
    <property type="entry name" value="RluA_PseudoU_synthase"/>
</dbReference>
<name>A0A0R1JVE0_9LACO</name>
<dbReference type="CDD" id="cd02869">
    <property type="entry name" value="PseudoU_synth_RluA_like"/>
    <property type="match status" value="1"/>
</dbReference>
<comment type="caution">
    <text evidence="5">The sequence shown here is derived from an EMBL/GenBank/DDBJ whole genome shotgun (WGS) entry which is preliminary data.</text>
</comment>
<dbReference type="PATRIC" id="fig|1291734.4.peg.1483"/>
<protein>
    <recommendedName>
        <fullName evidence="2">RNA pseudouridylate synthase</fullName>
    </recommendedName>
    <alternativeName>
        <fullName evidence="3">RNA-uridine isomerase</fullName>
    </alternativeName>
</protein>
<dbReference type="GO" id="GO:0009982">
    <property type="term" value="F:pseudouridine synthase activity"/>
    <property type="evidence" value="ECO:0007669"/>
    <property type="project" value="InterPro"/>
</dbReference>
<dbReference type="AlphaFoldDB" id="A0A0R1JVE0"/>
<evidence type="ECO:0000259" key="4">
    <source>
        <dbReference type="Pfam" id="PF00849"/>
    </source>
</evidence>
<proteinExistence type="predicted"/>
<dbReference type="Proteomes" id="UP000051804">
    <property type="component" value="Unassembled WGS sequence"/>
</dbReference>
<evidence type="ECO:0000256" key="1">
    <source>
        <dbReference type="ARBA" id="ARBA00000073"/>
    </source>
</evidence>
<dbReference type="PANTHER" id="PTHR21600">
    <property type="entry name" value="MITOCHONDRIAL RNA PSEUDOURIDINE SYNTHASE"/>
    <property type="match status" value="1"/>
</dbReference>
<evidence type="ECO:0000256" key="2">
    <source>
        <dbReference type="ARBA" id="ARBA00031870"/>
    </source>
</evidence>
<dbReference type="InterPro" id="IPR006145">
    <property type="entry name" value="PsdUridine_synth_RsuA/RluA"/>
</dbReference>
<feature type="domain" description="Pseudouridine synthase RsuA/RluA-like" evidence="4">
    <location>
        <begin position="89"/>
        <end position="238"/>
    </location>
</feature>
<comment type="catalytic activity">
    <reaction evidence="1">
        <text>a uridine in RNA = a pseudouridine in RNA</text>
        <dbReference type="Rhea" id="RHEA:48348"/>
        <dbReference type="Rhea" id="RHEA-COMP:12068"/>
        <dbReference type="Rhea" id="RHEA-COMP:12069"/>
        <dbReference type="ChEBI" id="CHEBI:65314"/>
        <dbReference type="ChEBI" id="CHEBI:65315"/>
    </reaction>
</comment>
<dbReference type="GO" id="GO:0003723">
    <property type="term" value="F:RNA binding"/>
    <property type="evidence" value="ECO:0007669"/>
    <property type="project" value="InterPro"/>
</dbReference>
<sequence>MIVSGGKQMRFTFEYQADAPTTVKRLLARHGVSHRLFTKLLAARAITVAGQPTGNRELAAGAKVRFSLPADQPVPPSAGPIVVVHELPNWLIVNKPAGLASVPGPSNPTDSLVNRAAGYLTQQGITGAQPAIMTRLDRDTTGLVLIAKHPYAQGRLDASDTAVTKTYLALIHGTLTPPAGRIALPLGKAADGIHREVRADGQPAVTDYATVRTGHDYSLLQLSLVTGRTHQIRAHLAHLGHPLVGDALYGGDTSVVSRQLLQATTLAFRDPFSGQLVKAELPAPVAMTKLMA</sequence>
<reference evidence="5 6" key="1">
    <citation type="journal article" date="2015" name="Genome Announc.">
        <title>Expanding the biotechnology potential of lactobacilli through comparative genomics of 213 strains and associated genera.</title>
        <authorList>
            <person name="Sun Z."/>
            <person name="Harris H.M."/>
            <person name="McCann A."/>
            <person name="Guo C."/>
            <person name="Argimon S."/>
            <person name="Zhang W."/>
            <person name="Yang X."/>
            <person name="Jeffery I.B."/>
            <person name="Cooney J.C."/>
            <person name="Kagawa T.F."/>
            <person name="Liu W."/>
            <person name="Song Y."/>
            <person name="Salvetti E."/>
            <person name="Wrobel A."/>
            <person name="Rasinkangas P."/>
            <person name="Parkhill J."/>
            <person name="Rea M.C."/>
            <person name="O'Sullivan O."/>
            <person name="Ritari J."/>
            <person name="Douillard F.P."/>
            <person name="Paul Ross R."/>
            <person name="Yang R."/>
            <person name="Briner A.E."/>
            <person name="Felis G.E."/>
            <person name="de Vos W.M."/>
            <person name="Barrangou R."/>
            <person name="Klaenhammer T.R."/>
            <person name="Caufield P.W."/>
            <person name="Cui Y."/>
            <person name="Zhang H."/>
            <person name="O'Toole P.W."/>
        </authorList>
    </citation>
    <scope>NUCLEOTIDE SEQUENCE [LARGE SCALE GENOMIC DNA]</scope>
    <source>
        <strain evidence="5 6">JCM 17158</strain>
    </source>
</reference>
<organism evidence="5 6">
    <name type="scientific">Lacticaseibacillus nasuensis JCM 17158</name>
    <dbReference type="NCBI Taxonomy" id="1291734"/>
    <lineage>
        <taxon>Bacteria</taxon>
        <taxon>Bacillati</taxon>
        <taxon>Bacillota</taxon>
        <taxon>Bacilli</taxon>
        <taxon>Lactobacillales</taxon>
        <taxon>Lactobacillaceae</taxon>
        <taxon>Lacticaseibacillus</taxon>
    </lineage>
</organism>
<dbReference type="Pfam" id="PF00849">
    <property type="entry name" value="PseudoU_synth_2"/>
    <property type="match status" value="1"/>
</dbReference>
<dbReference type="PANTHER" id="PTHR21600:SF35">
    <property type="entry name" value="PSEUDOURIDINE SYNTHASE"/>
    <property type="match status" value="1"/>
</dbReference>
<dbReference type="Gene3D" id="3.30.2350.10">
    <property type="entry name" value="Pseudouridine synthase"/>
    <property type="match status" value="1"/>
</dbReference>
<dbReference type="GO" id="GO:0000455">
    <property type="term" value="P:enzyme-directed rRNA pseudouridine synthesis"/>
    <property type="evidence" value="ECO:0007669"/>
    <property type="project" value="TreeGrafter"/>
</dbReference>
<gene>
    <name evidence="5" type="ORF">FD02_GL001440</name>
</gene>
<evidence type="ECO:0000313" key="6">
    <source>
        <dbReference type="Proteomes" id="UP000051804"/>
    </source>
</evidence>